<dbReference type="Pfam" id="PF00512">
    <property type="entry name" value="HisKA"/>
    <property type="match status" value="1"/>
</dbReference>
<keyword evidence="3" id="KW-0597">Phosphoprotein</keyword>
<sequence length="443" mass="51016">MEIAHEMINDFLEKRKRQIMKKLSVQNAERVRNISLILITLSVLLFLTDYLNKIFGKWVYKRAYIALFQSHIILLVGVLFYFLVYKTIRNKDKEVFYNIYSYSFIIFIVNFCAYVSGSIDQEIHGEITLYVLSCFFIASYLYMNPKFIIFLYSQTYAVLLILILITQNDPEIRQGHILNSTLIAILSGFMATTISKLMQRDILYKLKLEEMVEARSNDLIQKQKEVNRLQQFNLIGQMAGGMAHEIRNPMTTVRGFLQLLGNKEHHKKEYNYFELMISELDRANGIIEQFLSLAKDKVIVLQKKSLNEIILKLSPLIEANLSFEQNLRMDLQDIPKILLDEKELCQIILNITKNGCEAMPNGGNLTISTYQQANNVMLEIQDEGIGIEPEVLDKIGTPFFTTKENGTGLGLAVCYNIVKKHNAIIKLHSNAKGTKFTIIFSIC</sequence>
<dbReference type="CDD" id="cd00082">
    <property type="entry name" value="HisKA"/>
    <property type="match status" value="1"/>
</dbReference>
<evidence type="ECO:0000313" key="12">
    <source>
        <dbReference type="Proteomes" id="UP000002892"/>
    </source>
</evidence>
<feature type="domain" description="Histidine kinase" evidence="10">
    <location>
        <begin position="241"/>
        <end position="443"/>
    </location>
</feature>
<evidence type="ECO:0000313" key="11">
    <source>
        <dbReference type="EMBL" id="AFM39862.1"/>
    </source>
</evidence>
<dbReference type="SUPFAM" id="SSF55874">
    <property type="entry name" value="ATPase domain of HSP90 chaperone/DNA topoisomerase II/histidine kinase"/>
    <property type="match status" value="1"/>
</dbReference>
<keyword evidence="5" id="KW-0547">Nucleotide-binding</keyword>
<dbReference type="EMBL" id="CP003639">
    <property type="protein sequence ID" value="AFM39862.1"/>
    <property type="molecule type" value="Genomic_DNA"/>
</dbReference>
<evidence type="ECO:0000256" key="9">
    <source>
        <dbReference type="SAM" id="Phobius"/>
    </source>
</evidence>
<dbReference type="Pfam" id="PF02518">
    <property type="entry name" value="HATPase_c"/>
    <property type="match status" value="1"/>
</dbReference>
<dbReference type="Proteomes" id="UP000002892">
    <property type="component" value="Chromosome"/>
</dbReference>
<comment type="catalytic activity">
    <reaction evidence="1">
        <text>ATP + protein L-histidine = ADP + protein N-phospho-L-histidine.</text>
        <dbReference type="EC" id="2.7.13.3"/>
    </reaction>
</comment>
<dbReference type="AlphaFoldDB" id="I4D238"/>
<feature type="transmembrane region" description="Helical" evidence="9">
    <location>
        <begin position="63"/>
        <end position="83"/>
    </location>
</feature>
<dbReference type="eggNOG" id="COG3852">
    <property type="taxonomic scope" value="Bacteria"/>
</dbReference>
<dbReference type="Gene3D" id="3.30.565.10">
    <property type="entry name" value="Histidine kinase-like ATPase, C-terminal domain"/>
    <property type="match status" value="1"/>
</dbReference>
<dbReference type="PROSITE" id="PS50109">
    <property type="entry name" value="HIS_KIN"/>
    <property type="match status" value="1"/>
</dbReference>
<keyword evidence="9" id="KW-0472">Membrane</keyword>
<keyword evidence="9" id="KW-0812">Transmembrane</keyword>
<dbReference type="SUPFAM" id="SSF47384">
    <property type="entry name" value="Homodimeric domain of signal transducing histidine kinase"/>
    <property type="match status" value="1"/>
</dbReference>
<keyword evidence="9" id="KW-1133">Transmembrane helix</keyword>
<keyword evidence="7" id="KW-0067">ATP-binding</keyword>
<proteinExistence type="predicted"/>
<feature type="transmembrane region" description="Helical" evidence="9">
    <location>
        <begin position="147"/>
        <end position="165"/>
    </location>
</feature>
<dbReference type="SMART" id="SM00388">
    <property type="entry name" value="HisKA"/>
    <property type="match status" value="1"/>
</dbReference>
<dbReference type="InterPro" id="IPR003594">
    <property type="entry name" value="HATPase_dom"/>
</dbReference>
<feature type="transmembrane region" description="Helical" evidence="9">
    <location>
        <begin position="123"/>
        <end position="142"/>
    </location>
</feature>
<dbReference type="HOGENOM" id="CLU_021622_1_0_9"/>
<keyword evidence="8" id="KW-0902">Two-component regulatory system</keyword>
<feature type="transmembrane region" description="Helical" evidence="9">
    <location>
        <begin position="177"/>
        <end position="198"/>
    </location>
</feature>
<evidence type="ECO:0000256" key="2">
    <source>
        <dbReference type="ARBA" id="ARBA00012438"/>
    </source>
</evidence>
<keyword evidence="6 11" id="KW-0418">Kinase</keyword>
<dbReference type="RefSeq" id="WP_014825873.1">
    <property type="nucleotide sequence ID" value="NC_018068.1"/>
</dbReference>
<name>I4D238_DESAJ</name>
<dbReference type="InterPro" id="IPR005467">
    <property type="entry name" value="His_kinase_dom"/>
</dbReference>
<reference evidence="11 12" key="1">
    <citation type="journal article" date="2012" name="J. Bacteriol.">
        <title>Complete genome sequences of Desulfosporosinus orientis DSM765T, Desulfosporosinus youngiae DSM17734T, Desulfosporosinus meridiei DSM13257T, and Desulfosporosinus acidiphilus DSM22704T.</title>
        <authorList>
            <person name="Pester M."/>
            <person name="Brambilla E."/>
            <person name="Alazard D."/>
            <person name="Rattei T."/>
            <person name="Weinmaier T."/>
            <person name="Han J."/>
            <person name="Lucas S."/>
            <person name="Lapidus A."/>
            <person name="Cheng J.F."/>
            <person name="Goodwin L."/>
            <person name="Pitluck S."/>
            <person name="Peters L."/>
            <person name="Ovchinnikova G."/>
            <person name="Teshima H."/>
            <person name="Detter J.C."/>
            <person name="Han C.S."/>
            <person name="Tapia R."/>
            <person name="Land M.L."/>
            <person name="Hauser L."/>
            <person name="Kyrpides N.C."/>
            <person name="Ivanova N.N."/>
            <person name="Pagani I."/>
            <person name="Huntmann M."/>
            <person name="Wei C.L."/>
            <person name="Davenport K.W."/>
            <person name="Daligault H."/>
            <person name="Chain P.S."/>
            <person name="Chen A."/>
            <person name="Mavromatis K."/>
            <person name="Markowitz V."/>
            <person name="Szeto E."/>
            <person name="Mikhailova N."/>
            <person name="Pati A."/>
            <person name="Wagner M."/>
            <person name="Woyke T."/>
            <person name="Ollivier B."/>
            <person name="Klenk H.P."/>
            <person name="Spring S."/>
            <person name="Loy A."/>
        </authorList>
    </citation>
    <scope>NUCLEOTIDE SEQUENCE [LARGE SCALE GENOMIC DNA]</scope>
    <source>
        <strain evidence="12">DSM 22704 / JCM 16185 / SJ4</strain>
    </source>
</reference>
<dbReference type="STRING" id="646529.Desaci_0805"/>
<feature type="transmembrane region" description="Helical" evidence="9">
    <location>
        <begin position="31"/>
        <end position="51"/>
    </location>
</feature>
<dbReference type="InterPro" id="IPR003661">
    <property type="entry name" value="HisK_dim/P_dom"/>
</dbReference>
<organism evidence="11 12">
    <name type="scientific">Desulfosporosinus acidiphilus (strain DSM 22704 / JCM 16185 / SJ4)</name>
    <dbReference type="NCBI Taxonomy" id="646529"/>
    <lineage>
        <taxon>Bacteria</taxon>
        <taxon>Bacillati</taxon>
        <taxon>Bacillota</taxon>
        <taxon>Clostridia</taxon>
        <taxon>Eubacteriales</taxon>
        <taxon>Desulfitobacteriaceae</taxon>
        <taxon>Desulfosporosinus</taxon>
    </lineage>
</organism>
<keyword evidence="12" id="KW-1185">Reference proteome</keyword>
<evidence type="ECO:0000256" key="8">
    <source>
        <dbReference type="ARBA" id="ARBA00023012"/>
    </source>
</evidence>
<evidence type="ECO:0000256" key="1">
    <source>
        <dbReference type="ARBA" id="ARBA00000085"/>
    </source>
</evidence>
<dbReference type="GO" id="GO:0000155">
    <property type="term" value="F:phosphorelay sensor kinase activity"/>
    <property type="evidence" value="ECO:0007669"/>
    <property type="project" value="InterPro"/>
</dbReference>
<dbReference type="PANTHER" id="PTHR43065">
    <property type="entry name" value="SENSOR HISTIDINE KINASE"/>
    <property type="match status" value="1"/>
</dbReference>
<evidence type="ECO:0000256" key="7">
    <source>
        <dbReference type="ARBA" id="ARBA00022840"/>
    </source>
</evidence>
<evidence type="ECO:0000256" key="6">
    <source>
        <dbReference type="ARBA" id="ARBA00022777"/>
    </source>
</evidence>
<feature type="transmembrane region" description="Helical" evidence="9">
    <location>
        <begin position="95"/>
        <end position="117"/>
    </location>
</feature>
<protein>
    <recommendedName>
        <fullName evidence="2">histidine kinase</fullName>
        <ecNumber evidence="2">2.7.13.3</ecNumber>
    </recommendedName>
</protein>
<dbReference type="Gene3D" id="1.10.287.130">
    <property type="match status" value="1"/>
</dbReference>
<evidence type="ECO:0000256" key="3">
    <source>
        <dbReference type="ARBA" id="ARBA00022553"/>
    </source>
</evidence>
<evidence type="ECO:0000256" key="4">
    <source>
        <dbReference type="ARBA" id="ARBA00022679"/>
    </source>
</evidence>
<dbReference type="InterPro" id="IPR036890">
    <property type="entry name" value="HATPase_C_sf"/>
</dbReference>
<accession>I4D238</accession>
<dbReference type="PRINTS" id="PR00344">
    <property type="entry name" value="BCTRLSENSOR"/>
</dbReference>
<keyword evidence="4" id="KW-0808">Transferase</keyword>
<dbReference type="EC" id="2.7.13.3" evidence="2"/>
<evidence type="ECO:0000256" key="5">
    <source>
        <dbReference type="ARBA" id="ARBA00022741"/>
    </source>
</evidence>
<dbReference type="KEGG" id="dai:Desaci_0805"/>
<evidence type="ECO:0000259" key="10">
    <source>
        <dbReference type="PROSITE" id="PS50109"/>
    </source>
</evidence>
<dbReference type="InterPro" id="IPR004358">
    <property type="entry name" value="Sig_transdc_His_kin-like_C"/>
</dbReference>
<dbReference type="GO" id="GO:0005524">
    <property type="term" value="F:ATP binding"/>
    <property type="evidence" value="ECO:0007669"/>
    <property type="project" value="UniProtKB-KW"/>
</dbReference>
<dbReference type="InterPro" id="IPR036097">
    <property type="entry name" value="HisK_dim/P_sf"/>
</dbReference>
<dbReference type="SMART" id="SM00387">
    <property type="entry name" value="HATPase_c"/>
    <property type="match status" value="1"/>
</dbReference>
<dbReference type="PANTHER" id="PTHR43065:SF46">
    <property type="entry name" value="C4-DICARBOXYLATE TRANSPORT SENSOR PROTEIN DCTB"/>
    <property type="match status" value="1"/>
</dbReference>
<gene>
    <name evidence="11" type="ordered locus">Desaci_0805</name>
</gene>